<feature type="transmembrane region" description="Helical" evidence="1">
    <location>
        <begin position="261"/>
        <end position="283"/>
    </location>
</feature>
<evidence type="ECO:0000313" key="2">
    <source>
        <dbReference type="EMBL" id="AGS53663.1"/>
    </source>
</evidence>
<accession>A0A806K1W9</accession>
<feature type="transmembrane region" description="Helical" evidence="1">
    <location>
        <begin position="136"/>
        <end position="159"/>
    </location>
</feature>
<organism evidence="2">
    <name type="scientific">uncultured bacterium contig00097</name>
    <dbReference type="NCBI Taxonomy" id="1181566"/>
    <lineage>
        <taxon>Bacteria</taxon>
        <taxon>environmental samples</taxon>
    </lineage>
</organism>
<protein>
    <submittedName>
        <fullName evidence="2">Uncharacterized protein</fullName>
    </submittedName>
</protein>
<keyword evidence="1" id="KW-0812">Transmembrane</keyword>
<reference evidence="2" key="1">
    <citation type="submission" date="2012-03" db="EMBL/GenBank/DDBJ databases">
        <title>Functional metagenomics reveals considerable lignocellulase gene clusters in the gut microbiome of a wood-feeding higher termite.</title>
        <authorList>
            <person name="Liu N."/>
        </authorList>
    </citation>
    <scope>NUCLEOTIDE SEQUENCE</scope>
</reference>
<dbReference type="AlphaFoldDB" id="A0A806K1W9"/>
<keyword evidence="1" id="KW-0472">Membrane</keyword>
<name>A0A806K1W9_9BACT</name>
<dbReference type="EMBL" id="JQ844240">
    <property type="protein sequence ID" value="AGS53663.1"/>
    <property type="molecule type" value="Genomic_DNA"/>
</dbReference>
<feature type="transmembrane region" description="Helical" evidence="1">
    <location>
        <begin position="96"/>
        <end position="116"/>
    </location>
</feature>
<proteinExistence type="predicted"/>
<evidence type="ECO:0000256" key="1">
    <source>
        <dbReference type="SAM" id="Phobius"/>
    </source>
</evidence>
<feature type="transmembrane region" description="Helical" evidence="1">
    <location>
        <begin position="171"/>
        <end position="194"/>
    </location>
</feature>
<feature type="transmembrane region" description="Helical" evidence="1">
    <location>
        <begin position="37"/>
        <end position="58"/>
    </location>
</feature>
<sequence>MDPAEDRPSTIHTEEALAPKGPWSFLVSALPGGFSRWGVQLILAWAAFQILPALAWAAHLRARLGDSALADGWGDLLTARDIWEIMEAGKLQDSPLGFWTVAIGLAALLWALWAGWKLQARAAGFKAGLLPWLTAIPAALALGFPPLWILRAALGWLFGFLADSGIQGLGWLNLAAAPILKMSVASALMVQWWLCRVDMASQLPKTVPEWRMHLSDSFSRLWRHPVQWGSVVFFGAVLRAGLAFWVLSLAWGWGGEDIPRLLAFAFLQAVVAGLNAWVIGWTLRATALFWKHDVVVRSEIRALEKSVSARRGLG</sequence>
<feature type="transmembrane region" description="Helical" evidence="1">
    <location>
        <begin position="231"/>
        <end position="254"/>
    </location>
</feature>
<keyword evidence="1" id="KW-1133">Transmembrane helix</keyword>